<reference evidence="2 3" key="1">
    <citation type="submission" date="2018-03" db="EMBL/GenBank/DDBJ databases">
        <title>Genome sequence of Clostridium vincentii DSM 10228.</title>
        <authorList>
            <person name="Poehlein A."/>
            <person name="Daniel R."/>
        </authorList>
    </citation>
    <scope>NUCLEOTIDE SEQUENCE [LARGE SCALE GENOMIC DNA]</scope>
    <source>
        <strain evidence="2 3">DSM 10228</strain>
    </source>
</reference>
<dbReference type="InterPro" id="IPR000477">
    <property type="entry name" value="RT_dom"/>
</dbReference>
<name>A0A2T0BFP0_9CLOT</name>
<dbReference type="SUPFAM" id="SSF56672">
    <property type="entry name" value="DNA/RNA polymerases"/>
    <property type="match status" value="1"/>
</dbReference>
<accession>A0A2T0BFP0</accession>
<dbReference type="AlphaFoldDB" id="A0A2T0BFP0"/>
<evidence type="ECO:0000259" key="1">
    <source>
        <dbReference type="PROSITE" id="PS50878"/>
    </source>
</evidence>
<organism evidence="2 3">
    <name type="scientific">Clostridium vincentii</name>
    <dbReference type="NCBI Taxonomy" id="52704"/>
    <lineage>
        <taxon>Bacteria</taxon>
        <taxon>Bacillati</taxon>
        <taxon>Bacillota</taxon>
        <taxon>Clostridia</taxon>
        <taxon>Eubacteriales</taxon>
        <taxon>Clostridiaceae</taxon>
        <taxon>Clostridium</taxon>
    </lineage>
</organism>
<dbReference type="RefSeq" id="WP_242980621.1">
    <property type="nucleotide sequence ID" value="NZ_PVXQ01000014.1"/>
</dbReference>
<dbReference type="Proteomes" id="UP000239471">
    <property type="component" value="Unassembled WGS sequence"/>
</dbReference>
<dbReference type="InterPro" id="IPR030931">
    <property type="entry name" value="Group_II_RT_mat"/>
</dbReference>
<dbReference type="CDD" id="cd00085">
    <property type="entry name" value="HNHc"/>
    <property type="match status" value="1"/>
</dbReference>
<evidence type="ECO:0000313" key="2">
    <source>
        <dbReference type="EMBL" id="PRR82642.1"/>
    </source>
</evidence>
<dbReference type="InterPro" id="IPR043502">
    <property type="entry name" value="DNA/RNA_pol_sf"/>
</dbReference>
<comment type="caution">
    <text evidence="2">The sequence shown here is derived from an EMBL/GenBank/DDBJ whole genome shotgun (WGS) entry which is preliminary data.</text>
</comment>
<dbReference type="InterPro" id="IPR051083">
    <property type="entry name" value="GrpII_Intron_Splice-Mob/Def"/>
</dbReference>
<dbReference type="PANTHER" id="PTHR34047">
    <property type="entry name" value="NUCLEAR INTRON MATURASE 1, MITOCHONDRIAL-RELATED"/>
    <property type="match status" value="1"/>
</dbReference>
<evidence type="ECO:0000313" key="3">
    <source>
        <dbReference type="Proteomes" id="UP000239471"/>
    </source>
</evidence>
<keyword evidence="3" id="KW-1185">Reference proteome</keyword>
<dbReference type="CDD" id="cd01651">
    <property type="entry name" value="RT_G2_intron"/>
    <property type="match status" value="1"/>
</dbReference>
<sequence length="604" mass="70722">MEESLKLEKRQSLRNNEYYTMQSIFDNLYNQSSNNKKLNKLVEYITSKNNILLAYRNIKKNKGSTTSGTDNLDISFFKDMETDKFVERIQNKIANYIPKSIRRVEIPKPNGKTRPLGIPCIEDRIIQQCIKQVLEPVCEAKFHKHNYGFRPHRSTKHAIARCMTLMNQGKLHYVVDIDIKGFFDNVNHSKLKKQMWNLGIQDKNLISIIEKILKSEIQGIGIPTKGTPQGGVISPLLSNIVLNELDWWISSQWETFKTKYQYSKSDYRYVAQKKTNLKEMWLVRYADDFKIFCRDYKTAQKIYNATRLWLKERLDLDISPEKSKITNLRRNYTEFLGFKLMVKPKRKKYVCQSRMCDKAKKNTINKLKEQIKKIQKQGNSNEVSRLNSMILGSHNYYNSATYISLDFNKINFLVTKTLKIRLKQWISNNPKCSETYERFYGNYKGKIRTIYNITIFPIYGCRTKPPMNFSQDICNYTKLGREKIHKNLRGYKHLIKYLLRTVNENNTAEFDDNKISLIAGQQGKCYITGLDLEIGNMKCHHKKQKCDGGTDEYKNLVWVDGEAHKLIHSSKLETINKYLGLLSLDEKGLKRVNSLRKLVGNSVI</sequence>
<feature type="domain" description="Reverse transcriptase" evidence="1">
    <location>
        <begin position="87"/>
        <end position="340"/>
    </location>
</feature>
<protein>
    <submittedName>
        <fullName evidence="2">Group II intron-encoded protein LtrA</fullName>
    </submittedName>
</protein>
<proteinExistence type="predicted"/>
<dbReference type="NCBIfam" id="TIGR04416">
    <property type="entry name" value="group_II_RT_mat"/>
    <property type="match status" value="1"/>
</dbReference>
<gene>
    <name evidence="2" type="primary">ltrA_1</name>
    <name evidence="2" type="ORF">CLVI_16090</name>
</gene>
<dbReference type="PROSITE" id="PS50878">
    <property type="entry name" value="RT_POL"/>
    <property type="match status" value="1"/>
</dbReference>
<dbReference type="EMBL" id="PVXQ01000014">
    <property type="protein sequence ID" value="PRR82642.1"/>
    <property type="molecule type" value="Genomic_DNA"/>
</dbReference>
<dbReference type="InterPro" id="IPR003615">
    <property type="entry name" value="HNH_nuc"/>
</dbReference>
<dbReference type="PANTHER" id="PTHR34047:SF8">
    <property type="entry name" value="PROTEIN YKFC"/>
    <property type="match status" value="1"/>
</dbReference>
<dbReference type="Pfam" id="PF00078">
    <property type="entry name" value="RVT_1"/>
    <property type="match status" value="1"/>
</dbReference>